<dbReference type="InterPro" id="IPR000073">
    <property type="entry name" value="AB_hydrolase_1"/>
</dbReference>
<reference evidence="2 3" key="1">
    <citation type="submission" date="2016-10" db="EMBL/GenBank/DDBJ databases">
        <authorList>
            <person name="de Groot N.N."/>
        </authorList>
    </citation>
    <scope>NUCLEOTIDE SEQUENCE [LARGE SCALE GENOMIC DNA]</scope>
    <source>
        <strain evidence="2 3">DSM 44892</strain>
    </source>
</reference>
<dbReference type="GO" id="GO:0016787">
    <property type="term" value="F:hydrolase activity"/>
    <property type="evidence" value="ECO:0007669"/>
    <property type="project" value="UniProtKB-KW"/>
</dbReference>
<evidence type="ECO:0000313" key="2">
    <source>
        <dbReference type="EMBL" id="SDJ16689.1"/>
    </source>
</evidence>
<proteinExistence type="predicted"/>
<evidence type="ECO:0000313" key="3">
    <source>
        <dbReference type="Proteomes" id="UP000183263"/>
    </source>
</evidence>
<dbReference type="InterPro" id="IPR029058">
    <property type="entry name" value="AB_hydrolase_fold"/>
</dbReference>
<keyword evidence="2" id="KW-0378">Hydrolase</keyword>
<name>A0A1G8RID0_9NOCA</name>
<organism evidence="2 3">
    <name type="scientific">Rhodococcus triatomae</name>
    <dbReference type="NCBI Taxonomy" id="300028"/>
    <lineage>
        <taxon>Bacteria</taxon>
        <taxon>Bacillati</taxon>
        <taxon>Actinomycetota</taxon>
        <taxon>Actinomycetes</taxon>
        <taxon>Mycobacteriales</taxon>
        <taxon>Nocardiaceae</taxon>
        <taxon>Rhodococcus</taxon>
    </lineage>
</organism>
<dbReference type="EMBL" id="FNDN01000018">
    <property type="protein sequence ID" value="SDJ16689.1"/>
    <property type="molecule type" value="Genomic_DNA"/>
</dbReference>
<feature type="domain" description="AB hydrolase-1" evidence="1">
    <location>
        <begin position="26"/>
        <end position="173"/>
    </location>
</feature>
<dbReference type="SUPFAM" id="SSF53474">
    <property type="entry name" value="alpha/beta-Hydrolases"/>
    <property type="match status" value="1"/>
</dbReference>
<protein>
    <submittedName>
        <fullName evidence="2">Predicted alpha/beta hydrolase</fullName>
    </submittedName>
</protein>
<sequence length="277" mass="30069">METVPIQMPDGTTTPVRLFPGADAAPVVVMFPGLGIPAGYYEPFADELVRRGYNAAVGELRGQGDSRPRPSSASRYGYQELVCVDFPAMFEVVRERFPASTPYLLGHSMGGQLGVMYAARIRGRLGGLMLVASGSPYYRGFPGVRSPGLLMGSAAMSMTASVAGFWPGDRLDVGGFGRQSRVLISDWSRFARTGRIQPTGADIDYEERIARLKLPVLSITVEGDDMAPPASVRNLVAKLPNARLTTWHQPARLGHNGWIRDPGSTVDRIATWLADRE</sequence>
<dbReference type="Pfam" id="PF00561">
    <property type="entry name" value="Abhydrolase_1"/>
    <property type="match status" value="1"/>
</dbReference>
<dbReference type="Gene3D" id="3.40.50.1820">
    <property type="entry name" value="alpha/beta hydrolase"/>
    <property type="match status" value="1"/>
</dbReference>
<dbReference type="PIRSF" id="PIRSF037442">
    <property type="entry name" value="UCP037442_abhydr"/>
    <property type="match status" value="1"/>
</dbReference>
<gene>
    <name evidence="2" type="ORF">SAMN05444695_1184</name>
</gene>
<dbReference type="RefSeq" id="WP_169847189.1">
    <property type="nucleotide sequence ID" value="NZ_CP048813.1"/>
</dbReference>
<keyword evidence="3" id="KW-1185">Reference proteome</keyword>
<dbReference type="AlphaFoldDB" id="A0A1G8RID0"/>
<accession>A0A1G8RID0</accession>
<dbReference type="Proteomes" id="UP000183263">
    <property type="component" value="Unassembled WGS sequence"/>
</dbReference>
<evidence type="ECO:0000259" key="1">
    <source>
        <dbReference type="Pfam" id="PF00561"/>
    </source>
</evidence>
<dbReference type="InterPro" id="IPR017208">
    <property type="entry name" value="UCP037442_abhydr"/>
</dbReference>